<dbReference type="KEGG" id="samy:DB32_003207"/>
<proteinExistence type="predicted"/>
<reference evidence="2 3" key="1">
    <citation type="submission" date="2015-03" db="EMBL/GenBank/DDBJ databases">
        <title>Genome assembly of Sandaracinus amylolyticus DSM 53668.</title>
        <authorList>
            <person name="Sharma G."/>
            <person name="Subramanian S."/>
        </authorList>
    </citation>
    <scope>NUCLEOTIDE SEQUENCE [LARGE SCALE GENOMIC DNA]</scope>
    <source>
        <strain evidence="2 3">DSM 53668</strain>
    </source>
</reference>
<feature type="region of interest" description="Disordered" evidence="1">
    <location>
        <begin position="1"/>
        <end position="28"/>
    </location>
</feature>
<evidence type="ECO:0000313" key="3">
    <source>
        <dbReference type="Proteomes" id="UP000034883"/>
    </source>
</evidence>
<feature type="compositionally biased region" description="Polar residues" evidence="1">
    <location>
        <begin position="1"/>
        <end position="10"/>
    </location>
</feature>
<keyword evidence="3" id="KW-1185">Reference proteome</keyword>
<dbReference type="STRING" id="927083.DB32_003207"/>
<evidence type="ECO:0000256" key="1">
    <source>
        <dbReference type="SAM" id="MobiDB-lite"/>
    </source>
</evidence>
<evidence type="ECO:0000313" key="2">
    <source>
        <dbReference type="EMBL" id="AKF06058.1"/>
    </source>
</evidence>
<accession>A0A0F6W346</accession>
<sequence>MTISIATMTTPSDRQSQPPSPDEGDVPRARKKFAAALRRRIVEDFNVPEREAARWLAKKMGVRWQTAQFWLEGQSFPLGINLTKLGEAVGMTFAELVGPMADDQEPQWPSWREFLATPEGQSTTDPERWALRLFPWTQPPTVGDYRSLLAVVRQNAERG</sequence>
<protein>
    <submittedName>
        <fullName evidence="2">Uncharacterized protein</fullName>
    </submittedName>
</protein>
<dbReference type="EMBL" id="CP011125">
    <property type="protein sequence ID" value="AKF06058.1"/>
    <property type="molecule type" value="Genomic_DNA"/>
</dbReference>
<dbReference type="RefSeq" id="WP_169791459.1">
    <property type="nucleotide sequence ID" value="NZ_CP011125.1"/>
</dbReference>
<organism evidence="2 3">
    <name type="scientific">Sandaracinus amylolyticus</name>
    <dbReference type="NCBI Taxonomy" id="927083"/>
    <lineage>
        <taxon>Bacteria</taxon>
        <taxon>Pseudomonadati</taxon>
        <taxon>Myxococcota</taxon>
        <taxon>Polyangia</taxon>
        <taxon>Polyangiales</taxon>
        <taxon>Sandaracinaceae</taxon>
        <taxon>Sandaracinus</taxon>
    </lineage>
</organism>
<dbReference type="Proteomes" id="UP000034883">
    <property type="component" value="Chromosome"/>
</dbReference>
<dbReference type="AlphaFoldDB" id="A0A0F6W346"/>
<gene>
    <name evidence="2" type="ORF">DB32_003207</name>
</gene>
<name>A0A0F6W346_9BACT</name>